<proteinExistence type="predicted"/>
<sequence length="423" mass="45410">MASPTIEQQPSLWKYPDFLRLWAGQSLSQFGSAISLFAFPVIAVTVLNASEAEMGVVGFLLRLPMVFFLVFGVLADRVRKRPILIWTDVARFVLLMLIPIAWFADMLTLTWIYGVIFALGLLSTLFQTAYRSYFPFLVPRENFLEGNSKLQLTESTAQTFGPGLAAALLKVLAAPALLIIDAVSYLASAIAVSLIKRPETRPEPDDTTAGQVHKAIWQGVLWVMRHELIRPLAISSAVYSLFILGSMNSIYALYVIRDLGVPAAWFGSILAGGGVGAIIGALIAVKVMRRYAIGKVLVWSMVYGNLALFLIPLATGNVWVSVAMLVLAQLVSGVSSQIFFVTNTSLVQTITPPQLQGRVVASIYSLGLIPAPLGALGAGLLAGAVGTRVALWVVVAIGALVPVAAMAWSPLAKLKEMPAPGSQ</sequence>
<evidence type="ECO:0000256" key="5">
    <source>
        <dbReference type="ARBA" id="ARBA00023136"/>
    </source>
</evidence>
<feature type="transmembrane region" description="Helical" evidence="6">
    <location>
        <begin position="389"/>
        <end position="408"/>
    </location>
</feature>
<evidence type="ECO:0000256" key="3">
    <source>
        <dbReference type="ARBA" id="ARBA00022692"/>
    </source>
</evidence>
<comment type="caution">
    <text evidence="8">The sequence shown here is derived from an EMBL/GenBank/DDBJ whole genome shotgun (WGS) entry which is preliminary data.</text>
</comment>
<name>A0ABW6T735_9ACTN</name>
<comment type="subcellular location">
    <subcellularLocation>
        <location evidence="1">Cell membrane</location>
        <topology evidence="1">Multi-pass membrane protein</topology>
    </subcellularLocation>
</comment>
<feature type="domain" description="Major facilitator superfamily (MFS) profile" evidence="7">
    <location>
        <begin position="177"/>
        <end position="423"/>
    </location>
</feature>
<feature type="transmembrane region" description="Helical" evidence="6">
    <location>
        <begin position="262"/>
        <end position="284"/>
    </location>
</feature>
<dbReference type="InterPro" id="IPR011701">
    <property type="entry name" value="MFS"/>
</dbReference>
<keyword evidence="3 6" id="KW-0812">Transmembrane</keyword>
<dbReference type="PROSITE" id="PS50850">
    <property type="entry name" value="MFS"/>
    <property type="match status" value="1"/>
</dbReference>
<keyword evidence="5 6" id="KW-0472">Membrane</keyword>
<dbReference type="EMBL" id="JBIASD010000074">
    <property type="protein sequence ID" value="MFF3672197.1"/>
    <property type="molecule type" value="Genomic_DNA"/>
</dbReference>
<feature type="transmembrane region" description="Helical" evidence="6">
    <location>
        <begin position="110"/>
        <end position="130"/>
    </location>
</feature>
<protein>
    <submittedName>
        <fullName evidence="8">MFS transporter</fullName>
    </submittedName>
</protein>
<keyword evidence="2" id="KW-1003">Cell membrane</keyword>
<evidence type="ECO:0000313" key="8">
    <source>
        <dbReference type="EMBL" id="MFF3672197.1"/>
    </source>
</evidence>
<evidence type="ECO:0000256" key="4">
    <source>
        <dbReference type="ARBA" id="ARBA00022989"/>
    </source>
</evidence>
<dbReference type="CDD" id="cd06173">
    <property type="entry name" value="MFS_MefA_like"/>
    <property type="match status" value="1"/>
</dbReference>
<keyword evidence="4 6" id="KW-1133">Transmembrane helix</keyword>
<keyword evidence="9" id="KW-1185">Reference proteome</keyword>
<dbReference type="RefSeq" id="WP_387418359.1">
    <property type="nucleotide sequence ID" value="NZ_JBIASD010000074.1"/>
</dbReference>
<dbReference type="PANTHER" id="PTHR23513">
    <property type="entry name" value="INTEGRAL MEMBRANE EFFLUX PROTEIN-RELATED"/>
    <property type="match status" value="1"/>
</dbReference>
<dbReference type="Pfam" id="PF07690">
    <property type="entry name" value="MFS_1"/>
    <property type="match status" value="1"/>
</dbReference>
<dbReference type="InterPro" id="IPR036259">
    <property type="entry name" value="MFS_trans_sf"/>
</dbReference>
<dbReference type="SUPFAM" id="SSF103473">
    <property type="entry name" value="MFS general substrate transporter"/>
    <property type="match status" value="1"/>
</dbReference>
<feature type="transmembrane region" description="Helical" evidence="6">
    <location>
        <begin position="83"/>
        <end position="104"/>
    </location>
</feature>
<feature type="transmembrane region" description="Helical" evidence="6">
    <location>
        <begin position="363"/>
        <end position="383"/>
    </location>
</feature>
<evidence type="ECO:0000256" key="2">
    <source>
        <dbReference type="ARBA" id="ARBA00022475"/>
    </source>
</evidence>
<reference evidence="8 9" key="1">
    <citation type="submission" date="2024-10" db="EMBL/GenBank/DDBJ databases">
        <title>The Natural Products Discovery Center: Release of the First 8490 Sequenced Strains for Exploring Actinobacteria Biosynthetic Diversity.</title>
        <authorList>
            <person name="Kalkreuter E."/>
            <person name="Kautsar S.A."/>
            <person name="Yang D."/>
            <person name="Bader C.D."/>
            <person name="Teijaro C.N."/>
            <person name="Fluegel L."/>
            <person name="Davis C.M."/>
            <person name="Simpson J.R."/>
            <person name="Lauterbach L."/>
            <person name="Steele A.D."/>
            <person name="Gui C."/>
            <person name="Meng S."/>
            <person name="Li G."/>
            <person name="Viehrig K."/>
            <person name="Ye F."/>
            <person name="Su P."/>
            <person name="Kiefer A.F."/>
            <person name="Nichols A."/>
            <person name="Cepeda A.J."/>
            <person name="Yan W."/>
            <person name="Fan B."/>
            <person name="Jiang Y."/>
            <person name="Adhikari A."/>
            <person name="Zheng C.-J."/>
            <person name="Schuster L."/>
            <person name="Cowan T.M."/>
            <person name="Smanski M.J."/>
            <person name="Chevrette M.G."/>
            <person name="De Carvalho L.P.S."/>
            <person name="Shen B."/>
        </authorList>
    </citation>
    <scope>NUCLEOTIDE SEQUENCE [LARGE SCALE GENOMIC DNA]</scope>
    <source>
        <strain evidence="8 9">NPDC002173</strain>
    </source>
</reference>
<accession>A0ABW6T735</accession>
<evidence type="ECO:0000313" key="9">
    <source>
        <dbReference type="Proteomes" id="UP001602013"/>
    </source>
</evidence>
<evidence type="ECO:0000256" key="6">
    <source>
        <dbReference type="SAM" id="Phobius"/>
    </source>
</evidence>
<feature type="transmembrane region" description="Helical" evidence="6">
    <location>
        <begin position="232"/>
        <end position="256"/>
    </location>
</feature>
<dbReference type="InterPro" id="IPR020846">
    <property type="entry name" value="MFS_dom"/>
</dbReference>
<gene>
    <name evidence="8" type="ORF">ACFYXI_42565</name>
</gene>
<evidence type="ECO:0000259" key="7">
    <source>
        <dbReference type="PROSITE" id="PS50850"/>
    </source>
</evidence>
<evidence type="ECO:0000256" key="1">
    <source>
        <dbReference type="ARBA" id="ARBA00004651"/>
    </source>
</evidence>
<feature type="transmembrane region" description="Helical" evidence="6">
    <location>
        <begin position="30"/>
        <end position="50"/>
    </location>
</feature>
<dbReference type="Gene3D" id="1.20.1250.20">
    <property type="entry name" value="MFS general substrate transporter like domains"/>
    <property type="match status" value="1"/>
</dbReference>
<dbReference type="Proteomes" id="UP001602013">
    <property type="component" value="Unassembled WGS sequence"/>
</dbReference>
<feature type="transmembrane region" description="Helical" evidence="6">
    <location>
        <begin position="56"/>
        <end position="76"/>
    </location>
</feature>
<organism evidence="8 9">
    <name type="scientific">Microtetraspora malaysiensis</name>
    <dbReference type="NCBI Taxonomy" id="161358"/>
    <lineage>
        <taxon>Bacteria</taxon>
        <taxon>Bacillati</taxon>
        <taxon>Actinomycetota</taxon>
        <taxon>Actinomycetes</taxon>
        <taxon>Streptosporangiales</taxon>
        <taxon>Streptosporangiaceae</taxon>
        <taxon>Microtetraspora</taxon>
    </lineage>
</organism>
<dbReference type="PANTHER" id="PTHR23513:SF6">
    <property type="entry name" value="MAJOR FACILITATOR SUPERFAMILY ASSOCIATED DOMAIN-CONTAINING PROTEIN"/>
    <property type="match status" value="1"/>
</dbReference>